<dbReference type="Gramene" id="Bo6g124150.1">
    <property type="protein sequence ID" value="Bo6g124150.1"/>
    <property type="gene ID" value="Bo6g124150"/>
</dbReference>
<reference evidence="1" key="2">
    <citation type="submission" date="2015-03" db="UniProtKB">
        <authorList>
            <consortium name="EnsemblPlants"/>
        </authorList>
    </citation>
    <scope>IDENTIFICATION</scope>
</reference>
<keyword evidence="2" id="KW-1185">Reference proteome</keyword>
<organism evidence="1 2">
    <name type="scientific">Brassica oleracea var. oleracea</name>
    <dbReference type="NCBI Taxonomy" id="109376"/>
    <lineage>
        <taxon>Eukaryota</taxon>
        <taxon>Viridiplantae</taxon>
        <taxon>Streptophyta</taxon>
        <taxon>Embryophyta</taxon>
        <taxon>Tracheophyta</taxon>
        <taxon>Spermatophyta</taxon>
        <taxon>Magnoliopsida</taxon>
        <taxon>eudicotyledons</taxon>
        <taxon>Gunneridae</taxon>
        <taxon>Pentapetalae</taxon>
        <taxon>rosids</taxon>
        <taxon>malvids</taxon>
        <taxon>Brassicales</taxon>
        <taxon>Brassicaceae</taxon>
        <taxon>Brassiceae</taxon>
        <taxon>Brassica</taxon>
    </lineage>
</organism>
<evidence type="ECO:0000313" key="1">
    <source>
        <dbReference type="EnsemblPlants" id="Bo6g124150.1"/>
    </source>
</evidence>
<dbReference type="HOGENOM" id="CLU_3242866_0_0_1"/>
<dbReference type="AlphaFoldDB" id="A0A0D3D1X1"/>
<reference evidence="1 2" key="1">
    <citation type="journal article" date="2014" name="Genome Biol.">
        <title>Transcriptome and methylome profiling reveals relics of genome dominance in the mesopolyploid Brassica oleracea.</title>
        <authorList>
            <person name="Parkin I.A."/>
            <person name="Koh C."/>
            <person name="Tang H."/>
            <person name="Robinson S.J."/>
            <person name="Kagale S."/>
            <person name="Clarke W.E."/>
            <person name="Town C.D."/>
            <person name="Nixon J."/>
            <person name="Krishnakumar V."/>
            <person name="Bidwell S.L."/>
            <person name="Denoeud F."/>
            <person name="Belcram H."/>
            <person name="Links M.G."/>
            <person name="Just J."/>
            <person name="Clarke C."/>
            <person name="Bender T."/>
            <person name="Huebert T."/>
            <person name="Mason A.S."/>
            <person name="Pires J.C."/>
            <person name="Barker G."/>
            <person name="Moore J."/>
            <person name="Walley P.G."/>
            <person name="Manoli S."/>
            <person name="Batley J."/>
            <person name="Edwards D."/>
            <person name="Nelson M.N."/>
            <person name="Wang X."/>
            <person name="Paterson A.H."/>
            <person name="King G."/>
            <person name="Bancroft I."/>
            <person name="Chalhoub B."/>
            <person name="Sharpe A.G."/>
        </authorList>
    </citation>
    <scope>NUCLEOTIDE SEQUENCE</scope>
    <source>
        <strain evidence="1 2">cv. TO1000</strain>
    </source>
</reference>
<dbReference type="Proteomes" id="UP000032141">
    <property type="component" value="Chromosome C6"/>
</dbReference>
<evidence type="ECO:0000313" key="2">
    <source>
        <dbReference type="Proteomes" id="UP000032141"/>
    </source>
</evidence>
<dbReference type="EnsemblPlants" id="Bo6g124150.1">
    <property type="protein sequence ID" value="Bo6g124150.1"/>
    <property type="gene ID" value="Bo6g124150"/>
</dbReference>
<name>A0A0D3D1X1_BRAOL</name>
<sequence length="43" mass="4963">MFHGSIRPSLLDKEPSGVLIRSHLYPFITDFLKWYCSGAFSMN</sequence>
<protein>
    <submittedName>
        <fullName evidence="1">Uncharacterized protein</fullName>
    </submittedName>
</protein>
<dbReference type="STRING" id="109376.A0A0D3D1X1"/>
<accession>A0A0D3D1X1</accession>
<proteinExistence type="predicted"/>